<sequence>MADTRIKEPRVIIEQLTCGACFQSLPDPEQLDHHVRSHHRLRLTNPSHVEIDNHSLKCHYCQTSFRSPNYLDYHLKRMHNHYGSSTLSSNRLSIHYANRYCIACRILFISVKGYTRHLIKRHQLRTLPTIAIHPKDFMTTTKKTARLSGRLNPVPDSNILEQLRLDKTKTCCHVCRRQYSSRNTFRVHVKKFHSRQTQSPSPLLLLSPEPTAAKKKHVMFKDPPEETPPTPNPFSDDGFDAFMMSELKYSQFNEEEEALIEESYQQEQEQPFDDYLAKVESLQTEDNAVDPDLTEDNTCTVCHFQFSQKLNFQRHLLAVHGIDLVTGNRKPKPVPPPSPPQTRMKDVPSPPQVLPFLPTNLRKQLLSEKKDEKPDVDNPNNHCTVCNYTYSSRMRQYRTKGRI</sequence>
<dbReference type="GO" id="GO:0008270">
    <property type="term" value="F:zinc ion binding"/>
    <property type="evidence" value="ECO:0007669"/>
    <property type="project" value="UniProtKB-KW"/>
</dbReference>
<keyword evidence="3 5" id="KW-0863">Zinc-finger</keyword>
<keyword evidence="2" id="KW-0677">Repeat</keyword>
<accession>A0A1C7N6H5</accession>
<dbReference type="InParanoid" id="A0A1C7N6H5"/>
<dbReference type="GO" id="GO:0000981">
    <property type="term" value="F:DNA-binding transcription factor activity, RNA polymerase II-specific"/>
    <property type="evidence" value="ECO:0007669"/>
    <property type="project" value="TreeGrafter"/>
</dbReference>
<dbReference type="GO" id="GO:0000977">
    <property type="term" value="F:RNA polymerase II transcription regulatory region sequence-specific DNA binding"/>
    <property type="evidence" value="ECO:0007669"/>
    <property type="project" value="TreeGrafter"/>
</dbReference>
<protein>
    <recommendedName>
        <fullName evidence="7">C2H2-type domain-containing protein</fullName>
    </recommendedName>
</protein>
<evidence type="ECO:0000256" key="2">
    <source>
        <dbReference type="ARBA" id="ARBA00022737"/>
    </source>
</evidence>
<reference evidence="8 9" key="1">
    <citation type="submission" date="2016-03" db="EMBL/GenBank/DDBJ databases">
        <title>Choanephora cucurbitarum.</title>
        <authorList>
            <person name="Min B."/>
            <person name="Park H."/>
            <person name="Park J.-H."/>
            <person name="Shin H.-D."/>
            <person name="Choi I.-G."/>
        </authorList>
    </citation>
    <scope>NUCLEOTIDE SEQUENCE [LARGE SCALE GENOMIC DNA]</scope>
    <source>
        <strain evidence="8 9">KUS-F28377</strain>
    </source>
</reference>
<dbReference type="PANTHER" id="PTHR24409">
    <property type="entry name" value="ZINC FINGER PROTEIN 142"/>
    <property type="match status" value="1"/>
</dbReference>
<evidence type="ECO:0000256" key="6">
    <source>
        <dbReference type="SAM" id="MobiDB-lite"/>
    </source>
</evidence>
<comment type="caution">
    <text evidence="8">The sequence shown here is derived from an EMBL/GenBank/DDBJ whole genome shotgun (WGS) entry which is preliminary data.</text>
</comment>
<dbReference type="PROSITE" id="PS50157">
    <property type="entry name" value="ZINC_FINGER_C2H2_2"/>
    <property type="match status" value="1"/>
</dbReference>
<dbReference type="InterPro" id="IPR013087">
    <property type="entry name" value="Znf_C2H2_type"/>
</dbReference>
<evidence type="ECO:0000256" key="5">
    <source>
        <dbReference type="PROSITE-ProRule" id="PRU00042"/>
    </source>
</evidence>
<feature type="domain" description="C2H2-type" evidence="7">
    <location>
        <begin position="56"/>
        <end position="86"/>
    </location>
</feature>
<proteinExistence type="predicted"/>
<dbReference type="OrthoDB" id="2202020at2759"/>
<dbReference type="AlphaFoldDB" id="A0A1C7N6H5"/>
<keyword evidence="9" id="KW-1185">Reference proteome</keyword>
<dbReference type="PANTHER" id="PTHR24409:SF295">
    <property type="entry name" value="AZ2-RELATED"/>
    <property type="match status" value="1"/>
</dbReference>
<evidence type="ECO:0000313" key="8">
    <source>
        <dbReference type="EMBL" id="OBZ84700.1"/>
    </source>
</evidence>
<evidence type="ECO:0000256" key="3">
    <source>
        <dbReference type="ARBA" id="ARBA00022771"/>
    </source>
</evidence>
<name>A0A1C7N6H5_9FUNG</name>
<keyword evidence="1" id="KW-0479">Metal-binding</keyword>
<organism evidence="8 9">
    <name type="scientific">Choanephora cucurbitarum</name>
    <dbReference type="NCBI Taxonomy" id="101091"/>
    <lineage>
        <taxon>Eukaryota</taxon>
        <taxon>Fungi</taxon>
        <taxon>Fungi incertae sedis</taxon>
        <taxon>Mucoromycota</taxon>
        <taxon>Mucoromycotina</taxon>
        <taxon>Mucoromycetes</taxon>
        <taxon>Mucorales</taxon>
        <taxon>Mucorineae</taxon>
        <taxon>Choanephoraceae</taxon>
        <taxon>Choanephoroideae</taxon>
        <taxon>Choanephora</taxon>
    </lineage>
</organism>
<dbReference type="GO" id="GO:0005634">
    <property type="term" value="C:nucleus"/>
    <property type="evidence" value="ECO:0007669"/>
    <property type="project" value="TreeGrafter"/>
</dbReference>
<dbReference type="Gene3D" id="3.30.160.60">
    <property type="entry name" value="Classic Zinc Finger"/>
    <property type="match status" value="1"/>
</dbReference>
<evidence type="ECO:0000256" key="1">
    <source>
        <dbReference type="ARBA" id="ARBA00022723"/>
    </source>
</evidence>
<dbReference type="Pfam" id="PF00096">
    <property type="entry name" value="zf-C2H2"/>
    <property type="match status" value="1"/>
</dbReference>
<dbReference type="SMART" id="SM00355">
    <property type="entry name" value="ZnF_C2H2"/>
    <property type="match status" value="5"/>
</dbReference>
<gene>
    <name evidence="8" type="ORF">A0J61_07249</name>
</gene>
<dbReference type="EMBL" id="LUGH01000480">
    <property type="protein sequence ID" value="OBZ84700.1"/>
    <property type="molecule type" value="Genomic_DNA"/>
</dbReference>
<keyword evidence="4" id="KW-0862">Zinc</keyword>
<dbReference type="PROSITE" id="PS00028">
    <property type="entry name" value="ZINC_FINGER_C2H2_1"/>
    <property type="match status" value="4"/>
</dbReference>
<evidence type="ECO:0000256" key="4">
    <source>
        <dbReference type="ARBA" id="ARBA00022833"/>
    </source>
</evidence>
<evidence type="ECO:0000259" key="7">
    <source>
        <dbReference type="PROSITE" id="PS50157"/>
    </source>
</evidence>
<evidence type="ECO:0000313" key="9">
    <source>
        <dbReference type="Proteomes" id="UP000093000"/>
    </source>
</evidence>
<feature type="region of interest" description="Disordered" evidence="6">
    <location>
        <begin position="328"/>
        <end position="353"/>
    </location>
</feature>
<dbReference type="Proteomes" id="UP000093000">
    <property type="component" value="Unassembled WGS sequence"/>
</dbReference>